<reference evidence="1" key="1">
    <citation type="journal article" date="2020" name="Nature">
        <title>Giant virus diversity and host interactions through global metagenomics.</title>
        <authorList>
            <person name="Schulz F."/>
            <person name="Roux S."/>
            <person name="Paez-Espino D."/>
            <person name="Jungbluth S."/>
            <person name="Walsh D.A."/>
            <person name="Denef V.J."/>
            <person name="McMahon K.D."/>
            <person name="Konstantinidis K.T."/>
            <person name="Eloe-Fadrosh E.A."/>
            <person name="Kyrpides N.C."/>
            <person name="Woyke T."/>
        </authorList>
    </citation>
    <scope>NUCLEOTIDE SEQUENCE</scope>
    <source>
        <strain evidence="1">GVMAG-S-ERX555967-130</strain>
    </source>
</reference>
<dbReference type="AlphaFoldDB" id="A0A6C0FC60"/>
<sequence length="193" mass="22165">MDTVYATNTMNKVETLALHNLELLASLKEDEYTNLSVIENKVTKGTNGLFTTFSIKHLNYPVSFAFNRMLHYVSTCDDVEECKQLLELMDNALDVVSQMIHTTSELESEWSDLKHNLEDIEILVANEVLKYNRVNVCCSWAKAFDDWVNDCLDTVTYCLRQCNRYLYFTPASYILEKCNNDSGDSGDSDEYDS</sequence>
<name>A0A6C0FC60_9ZZZZ</name>
<dbReference type="EMBL" id="MN738786">
    <property type="protein sequence ID" value="QHT36765.1"/>
    <property type="molecule type" value="Genomic_DNA"/>
</dbReference>
<proteinExistence type="predicted"/>
<protein>
    <submittedName>
        <fullName evidence="1">Uncharacterized protein</fullName>
    </submittedName>
</protein>
<organism evidence="1">
    <name type="scientific">viral metagenome</name>
    <dbReference type="NCBI Taxonomy" id="1070528"/>
    <lineage>
        <taxon>unclassified sequences</taxon>
        <taxon>metagenomes</taxon>
        <taxon>organismal metagenomes</taxon>
    </lineage>
</organism>
<accession>A0A6C0FC60</accession>
<evidence type="ECO:0000313" key="1">
    <source>
        <dbReference type="EMBL" id="QHT36765.1"/>
    </source>
</evidence>